<keyword evidence="2" id="KW-1185">Reference proteome</keyword>
<organism evidence="1 2">
    <name type="scientific">Mesorhabditis spiculigera</name>
    <dbReference type="NCBI Taxonomy" id="96644"/>
    <lineage>
        <taxon>Eukaryota</taxon>
        <taxon>Metazoa</taxon>
        <taxon>Ecdysozoa</taxon>
        <taxon>Nematoda</taxon>
        <taxon>Chromadorea</taxon>
        <taxon>Rhabditida</taxon>
        <taxon>Rhabditina</taxon>
        <taxon>Rhabditomorpha</taxon>
        <taxon>Rhabditoidea</taxon>
        <taxon>Rhabditidae</taxon>
        <taxon>Mesorhabditinae</taxon>
        <taxon>Mesorhabditis</taxon>
    </lineage>
</organism>
<evidence type="ECO:0000313" key="2">
    <source>
        <dbReference type="Proteomes" id="UP001177023"/>
    </source>
</evidence>
<protein>
    <submittedName>
        <fullName evidence="1">Uncharacterized protein</fullName>
    </submittedName>
</protein>
<dbReference type="Proteomes" id="UP001177023">
    <property type="component" value="Unassembled WGS sequence"/>
</dbReference>
<feature type="non-terminal residue" evidence="1">
    <location>
        <position position="162"/>
    </location>
</feature>
<accession>A0AA36CGD7</accession>
<dbReference type="EMBL" id="CATQJA010001578">
    <property type="protein sequence ID" value="CAJ0567840.1"/>
    <property type="molecule type" value="Genomic_DNA"/>
</dbReference>
<proteinExistence type="predicted"/>
<reference evidence="1" key="1">
    <citation type="submission" date="2023-06" db="EMBL/GenBank/DDBJ databases">
        <authorList>
            <person name="Delattre M."/>
        </authorList>
    </citation>
    <scope>NUCLEOTIDE SEQUENCE</scope>
    <source>
        <strain evidence="1">AF72</strain>
    </source>
</reference>
<sequence>LEAIFAGELENPDITGKAADVSKILGMITADPKATLEACMKSQELLKDAEIAQRMATELKRFTELGSIIHLRAKRSSTKAQDNTEKETTFTEDLAEIAEAAGRNQKDLIEGCEQMVGALYKLIVDCPALVAEATELLGDIAKQTDDVEKMNFGALKRKLLDA</sequence>
<dbReference type="AlphaFoldDB" id="A0AA36CGD7"/>
<feature type="non-terminal residue" evidence="1">
    <location>
        <position position="1"/>
    </location>
</feature>
<gene>
    <name evidence="1" type="ORF">MSPICULIGERA_LOCUS6375</name>
</gene>
<name>A0AA36CGD7_9BILA</name>
<evidence type="ECO:0000313" key="1">
    <source>
        <dbReference type="EMBL" id="CAJ0567840.1"/>
    </source>
</evidence>
<comment type="caution">
    <text evidence="1">The sequence shown here is derived from an EMBL/GenBank/DDBJ whole genome shotgun (WGS) entry which is preliminary data.</text>
</comment>